<keyword evidence="17" id="KW-1185">Reference proteome</keyword>
<evidence type="ECO:0000256" key="7">
    <source>
        <dbReference type="ARBA" id="ARBA00022842"/>
    </source>
</evidence>
<comment type="catalytic activity">
    <reaction evidence="9">
        <text>D-sedoheptulose 7-phosphate + D-glyceraldehyde 3-phosphate = aldehydo-D-ribose 5-phosphate + D-xylulose 5-phosphate</text>
        <dbReference type="Rhea" id="RHEA:10508"/>
        <dbReference type="ChEBI" id="CHEBI:57483"/>
        <dbReference type="ChEBI" id="CHEBI:57737"/>
        <dbReference type="ChEBI" id="CHEBI:58273"/>
        <dbReference type="ChEBI" id="CHEBI:59776"/>
        <dbReference type="EC" id="2.2.1.1"/>
    </reaction>
</comment>
<evidence type="ECO:0000313" key="16">
    <source>
        <dbReference type="EMBL" id="EMF13773.1"/>
    </source>
</evidence>
<name>M3CIZ5_SPHMS</name>
<keyword evidence="7 13" id="KW-0460">Magnesium</keyword>
<dbReference type="Gene3D" id="3.40.50.970">
    <property type="match status" value="2"/>
</dbReference>
<comment type="cofactor">
    <cofactor evidence="1">
        <name>Co(2+)</name>
        <dbReference type="ChEBI" id="CHEBI:48828"/>
    </cofactor>
</comment>
<keyword evidence="8 12" id="KW-0786">Thiamine pyrophosphate</keyword>
<evidence type="ECO:0000256" key="6">
    <source>
        <dbReference type="ARBA" id="ARBA00022723"/>
    </source>
</evidence>
<dbReference type="EC" id="2.2.1.1" evidence="4"/>
<evidence type="ECO:0000256" key="5">
    <source>
        <dbReference type="ARBA" id="ARBA00022679"/>
    </source>
</evidence>
<dbReference type="SUPFAM" id="SSF52922">
    <property type="entry name" value="TK C-terminal domain-like"/>
    <property type="match status" value="1"/>
</dbReference>
<dbReference type="CDD" id="cd02012">
    <property type="entry name" value="TPP_TK"/>
    <property type="match status" value="1"/>
</dbReference>
<dbReference type="InterPro" id="IPR055152">
    <property type="entry name" value="Transketolase-like_C_2"/>
</dbReference>
<dbReference type="InterPro" id="IPR033247">
    <property type="entry name" value="Transketolase_fam"/>
</dbReference>
<gene>
    <name evidence="16" type="ORF">SEPMUDRAFT_148963</name>
</gene>
<evidence type="ECO:0000256" key="13">
    <source>
        <dbReference type="PIRSR" id="PIRSR605478-4"/>
    </source>
</evidence>
<dbReference type="FunFam" id="3.40.50.970:FF:000003">
    <property type="entry name" value="Transketolase"/>
    <property type="match status" value="1"/>
</dbReference>
<dbReference type="Proteomes" id="UP000016931">
    <property type="component" value="Unassembled WGS sequence"/>
</dbReference>
<feature type="active site" description="Proton donor" evidence="10">
    <location>
        <position position="462"/>
    </location>
</feature>
<dbReference type="HOGENOM" id="CLU_009227_0_0_1"/>
<dbReference type="Pfam" id="PF00456">
    <property type="entry name" value="Transketolase_N"/>
    <property type="match status" value="1"/>
</dbReference>
<organism evidence="16 17">
    <name type="scientific">Sphaerulina musiva (strain SO2202)</name>
    <name type="common">Poplar stem canker fungus</name>
    <name type="synonym">Septoria musiva</name>
    <dbReference type="NCBI Taxonomy" id="692275"/>
    <lineage>
        <taxon>Eukaryota</taxon>
        <taxon>Fungi</taxon>
        <taxon>Dikarya</taxon>
        <taxon>Ascomycota</taxon>
        <taxon>Pezizomycotina</taxon>
        <taxon>Dothideomycetes</taxon>
        <taxon>Dothideomycetidae</taxon>
        <taxon>Mycosphaerellales</taxon>
        <taxon>Mycosphaerellaceae</taxon>
        <taxon>Sphaerulina</taxon>
    </lineage>
</organism>
<dbReference type="InterPro" id="IPR005474">
    <property type="entry name" value="Transketolase_N"/>
</dbReference>
<dbReference type="SUPFAM" id="SSF52518">
    <property type="entry name" value="Thiamin diphosphate-binding fold (THDP-binding)"/>
    <property type="match status" value="2"/>
</dbReference>
<evidence type="ECO:0000256" key="9">
    <source>
        <dbReference type="ARBA" id="ARBA00049473"/>
    </source>
</evidence>
<dbReference type="EMBL" id="KB456263">
    <property type="protein sequence ID" value="EMF13773.1"/>
    <property type="molecule type" value="Genomic_DNA"/>
</dbReference>
<feature type="binding site" evidence="12">
    <location>
        <position position="302"/>
    </location>
    <ligand>
        <name>thiamine diphosphate</name>
        <dbReference type="ChEBI" id="CHEBI:58937"/>
    </ligand>
</feature>
<feature type="binding site" evidence="11">
    <location>
        <position position="526"/>
    </location>
    <ligand>
        <name>substrate</name>
    </ligand>
</feature>
<feature type="binding site" evidence="11">
    <location>
        <position position="514"/>
    </location>
    <ligand>
        <name>substrate</name>
    </ligand>
</feature>
<feature type="binding site" evidence="11">
    <location>
        <position position="522"/>
    </location>
    <ligand>
        <name>substrate</name>
    </ligand>
</feature>
<evidence type="ECO:0000256" key="3">
    <source>
        <dbReference type="ARBA" id="ARBA00011738"/>
    </source>
</evidence>
<evidence type="ECO:0000256" key="2">
    <source>
        <dbReference type="ARBA" id="ARBA00007131"/>
    </source>
</evidence>
<evidence type="ECO:0000256" key="11">
    <source>
        <dbReference type="PIRSR" id="PIRSR605478-2"/>
    </source>
</evidence>
<evidence type="ECO:0000256" key="12">
    <source>
        <dbReference type="PIRSR" id="PIRSR605478-3"/>
    </source>
</evidence>
<feature type="binding site" evidence="13">
    <location>
        <position position="196"/>
    </location>
    <ligand>
        <name>Mg(2+)</name>
        <dbReference type="ChEBI" id="CHEBI:18420"/>
    </ligand>
</feature>
<keyword evidence="5" id="KW-0808">Transferase</keyword>
<feature type="binding site" evidence="12">
    <location>
        <position position="105"/>
    </location>
    <ligand>
        <name>thiamine diphosphate</name>
        <dbReference type="ChEBI" id="CHEBI:58937"/>
    </ligand>
</feature>
<dbReference type="GO" id="GO:0005829">
    <property type="term" value="C:cytosol"/>
    <property type="evidence" value="ECO:0007669"/>
    <property type="project" value="TreeGrafter"/>
</dbReference>
<dbReference type="InterPro" id="IPR005475">
    <property type="entry name" value="Transketolase-like_Pyr-bd"/>
</dbReference>
<dbReference type="GO" id="GO:0006098">
    <property type="term" value="P:pentose-phosphate shunt"/>
    <property type="evidence" value="ECO:0007669"/>
    <property type="project" value="TreeGrafter"/>
</dbReference>
<evidence type="ECO:0000256" key="1">
    <source>
        <dbReference type="ARBA" id="ARBA00001941"/>
    </source>
</evidence>
<dbReference type="NCBIfam" id="TIGR00232">
    <property type="entry name" value="tktlase_bact"/>
    <property type="match status" value="1"/>
</dbReference>
<dbReference type="eggNOG" id="KOG0523">
    <property type="taxonomic scope" value="Eukaryota"/>
</dbReference>
<comment type="cofactor">
    <cofactor evidence="13">
        <name>Mg(2+)</name>
        <dbReference type="ChEBI" id="CHEBI:18420"/>
    </cofactor>
    <text evidence="13">Binds 1 Mg(2+) ion per subunit. Can also utilize other divalent metal cations, such as Ca(2+), Mn(2+) and Co(2+).</text>
</comment>
<dbReference type="Gene3D" id="3.40.50.920">
    <property type="match status" value="1"/>
</dbReference>
<feature type="binding site" evidence="11">
    <location>
        <position position="65"/>
    </location>
    <ligand>
        <name>substrate</name>
    </ligand>
</feature>
<dbReference type="InterPro" id="IPR029061">
    <property type="entry name" value="THDP-binding"/>
</dbReference>
<comment type="similarity">
    <text evidence="2">Belongs to the transketolase family.</text>
</comment>
<dbReference type="CDD" id="cd07033">
    <property type="entry name" value="TPP_PYR_DXS_TK_like"/>
    <property type="match status" value="1"/>
</dbReference>
<dbReference type="PANTHER" id="PTHR43522:SF6">
    <property type="entry name" value="TRANSKETOLASE-LIKE PYRIMIDINE-BINDING DOMAIN-CONTAINING PROTEIN-RELATED"/>
    <property type="match status" value="1"/>
</dbReference>
<reference evidence="16 17" key="1">
    <citation type="journal article" date="2012" name="PLoS Pathog.">
        <title>Diverse lifestyles and strategies of plant pathogenesis encoded in the genomes of eighteen Dothideomycetes fungi.</title>
        <authorList>
            <person name="Ohm R.A."/>
            <person name="Feau N."/>
            <person name="Henrissat B."/>
            <person name="Schoch C.L."/>
            <person name="Horwitz B.A."/>
            <person name="Barry K.W."/>
            <person name="Condon B.J."/>
            <person name="Copeland A.C."/>
            <person name="Dhillon B."/>
            <person name="Glaser F."/>
            <person name="Hesse C.N."/>
            <person name="Kosti I."/>
            <person name="LaButti K."/>
            <person name="Lindquist E.A."/>
            <person name="Lucas S."/>
            <person name="Salamov A.A."/>
            <person name="Bradshaw R.E."/>
            <person name="Ciuffetti L."/>
            <person name="Hamelin R.C."/>
            <person name="Kema G.H.J."/>
            <person name="Lawrence C."/>
            <person name="Scott J.A."/>
            <person name="Spatafora J.W."/>
            <person name="Turgeon B.G."/>
            <person name="de Wit P.J.G.M."/>
            <person name="Zhong S."/>
            <person name="Goodwin S.B."/>
            <person name="Grigoriev I.V."/>
        </authorList>
    </citation>
    <scope>NUCLEOTIDE SEQUENCE [LARGE SCALE GENOMIC DNA]</scope>
    <source>
        <strain evidence="16 17">SO2202</strain>
    </source>
</reference>
<feature type="binding site" evidence="11">
    <location>
        <position position="573"/>
    </location>
    <ligand>
        <name>substrate</name>
    </ligand>
</feature>
<evidence type="ECO:0000259" key="15">
    <source>
        <dbReference type="SMART" id="SM00861"/>
    </source>
</evidence>
<dbReference type="STRING" id="692275.M3CIZ5"/>
<feature type="binding site" evidence="12">
    <location>
        <position position="490"/>
    </location>
    <ligand>
        <name>thiamine diphosphate</name>
        <dbReference type="ChEBI" id="CHEBI:58937"/>
    </ligand>
</feature>
<proteinExistence type="inferred from homology"/>
<evidence type="ECO:0000256" key="8">
    <source>
        <dbReference type="ARBA" id="ARBA00023052"/>
    </source>
</evidence>
<comment type="cofactor">
    <cofactor evidence="12">
        <name>thiamine diphosphate</name>
        <dbReference type="ChEBI" id="CHEBI:58937"/>
    </cofactor>
    <text evidence="12">Binds 1 thiamine pyrophosphate per subunit. During the reaction, the substrate forms a covalent intermediate with the cofactor.</text>
</comment>
<dbReference type="PANTHER" id="PTHR43522">
    <property type="entry name" value="TRANSKETOLASE"/>
    <property type="match status" value="1"/>
</dbReference>
<dbReference type="Pfam" id="PF02779">
    <property type="entry name" value="Transket_pyr"/>
    <property type="match status" value="1"/>
</dbReference>
<feature type="binding site" evidence="13">
    <location>
        <position position="228"/>
    </location>
    <ligand>
        <name>Mg(2+)</name>
        <dbReference type="ChEBI" id="CHEBI:18420"/>
    </ligand>
</feature>
<evidence type="ECO:0000256" key="4">
    <source>
        <dbReference type="ARBA" id="ARBA00013152"/>
    </source>
</evidence>
<feature type="binding site" evidence="11">
    <location>
        <position position="398"/>
    </location>
    <ligand>
        <name>substrate</name>
    </ligand>
</feature>
<dbReference type="AlphaFoldDB" id="M3CIZ5"/>
<comment type="subunit">
    <text evidence="3">Homodimer.</text>
</comment>
<dbReference type="InterPro" id="IPR020826">
    <property type="entry name" value="Transketolase_BS"/>
</dbReference>
<dbReference type="GO" id="GO:0004802">
    <property type="term" value="F:transketolase activity"/>
    <property type="evidence" value="ECO:0007669"/>
    <property type="project" value="UniProtKB-EC"/>
</dbReference>
<dbReference type="RefSeq" id="XP_016761894.1">
    <property type="nucleotide sequence ID" value="XM_016905257.1"/>
</dbReference>
<dbReference type="SMART" id="SM00861">
    <property type="entry name" value="Transket_pyr"/>
    <property type="match status" value="1"/>
</dbReference>
<feature type="binding site" evidence="11">
    <location>
        <position position="302"/>
    </location>
    <ligand>
        <name>substrate</name>
    </ligand>
</feature>
<feature type="binding site" evidence="11">
    <location>
        <position position="425"/>
    </location>
    <ligand>
        <name>substrate</name>
    </ligand>
</feature>
<dbReference type="Pfam" id="PF22613">
    <property type="entry name" value="Transketolase_C_1"/>
    <property type="match status" value="1"/>
</dbReference>
<dbReference type="PROSITE" id="PS00802">
    <property type="entry name" value="TRANSKETOLASE_2"/>
    <property type="match status" value="1"/>
</dbReference>
<evidence type="ECO:0000256" key="14">
    <source>
        <dbReference type="PIRSR" id="PIRSR605478-5"/>
    </source>
</evidence>
<dbReference type="InterPro" id="IPR005478">
    <property type="entry name" value="Transketolase_bac-like"/>
</dbReference>
<dbReference type="InterPro" id="IPR009014">
    <property type="entry name" value="Transketo_C/PFOR_II"/>
</dbReference>
<feature type="binding site" evidence="13">
    <location>
        <position position="226"/>
    </location>
    <ligand>
        <name>Mg(2+)</name>
        <dbReference type="ChEBI" id="CHEBI:18420"/>
    </ligand>
</feature>
<sequence>MAPGAIISQQDVDHLPLQLDGKGSGASKTAPVEDIKMEEQEKTKKVLSTFRCLIADLCHQFGCGHPGSAMGMAAIGVALWKYVMKISPHNPDYFNRDRFVLSNGHTCLWQYTFLHLVGFKQMTWEQLLSYHSVRYDSITPGHPEIEIDGVEVTTGPLGQGISNAVGLAMATKHLGAQYNKPGFELVNNMTWCTIGDACLQEGVGMESIQLAGHWKLNNLCVIFDRNEVTCDGTVDICQSDNINMKMEACGWRVLEVEDGNHDVESIVKALVQARAEKEKPTFINIRTTIGVGSQAQGKASTHGADLGEEDIAFVKKAFGMDPAKTFDVSDEVYDYFREVVPRGKDLEKQWAQLREAYAKEYPDLAAEFDKRVKGEMIEDWTKLVPKLEDFPTEDTPSRKSAGQCIQPIASKINTLMVGTADLTPSVNMSWKDKVDFQHPDLRTVSGPNGDYTGRYIHWGIREHAMASASNGMAAFNKGTILPITSSFFMFYIYAAPGLRMGALQSLQTIHIATHDSIGTGEDGPTHQPIELAALYRAMPNFLYIRPCDGEEVAGATILAIGAKNTPSMISVSRQKVPQYPKHSSRDGVQKGAYVFIEEENADVTLIGVGAEMRFAVEAREELAKSGIKARVVSFPCQRVFEAQSKEYRRSVLGSAPRVVIEAYSPNGWERYADAGYSMHSFGQSLTGNVVYKRFNFEGHKIADKVKGLLEEVKKDGVEILRGDFRDLNDYEHDIQFAAYHKK</sequence>
<dbReference type="FunFam" id="3.40.50.970:FF:000004">
    <property type="entry name" value="Transketolase"/>
    <property type="match status" value="1"/>
</dbReference>
<dbReference type="GO" id="GO:0046872">
    <property type="term" value="F:metal ion binding"/>
    <property type="evidence" value="ECO:0007669"/>
    <property type="project" value="UniProtKB-KW"/>
</dbReference>
<protein>
    <recommendedName>
        <fullName evidence="4">transketolase</fullName>
        <ecNumber evidence="4">2.2.1.1</ecNumber>
    </recommendedName>
</protein>
<feature type="binding site" evidence="12">
    <location>
        <begin position="155"/>
        <end position="157"/>
    </location>
    <ligand>
        <name>thiamine diphosphate</name>
        <dbReference type="ChEBI" id="CHEBI:58937"/>
    </ligand>
</feature>
<feature type="site" description="Important for catalytic activity" evidence="14">
    <location>
        <position position="302"/>
    </location>
</feature>
<dbReference type="OMA" id="FINIHTV"/>
<dbReference type="GO" id="GO:0005634">
    <property type="term" value="C:nucleus"/>
    <property type="evidence" value="ECO:0007669"/>
    <property type="project" value="TreeGrafter"/>
</dbReference>
<dbReference type="FunFam" id="3.40.50.920:FF:000012">
    <property type="entry name" value="Transketolase, variant 1"/>
    <property type="match status" value="1"/>
</dbReference>
<feature type="site" description="Important for catalytic activity" evidence="14">
    <location>
        <position position="65"/>
    </location>
</feature>
<evidence type="ECO:0000256" key="10">
    <source>
        <dbReference type="PIRSR" id="PIRSR605478-1"/>
    </source>
</evidence>
<dbReference type="OrthoDB" id="10267175at2759"/>
<feature type="binding site" evidence="12">
    <location>
        <position position="226"/>
    </location>
    <ligand>
        <name>thiamine diphosphate</name>
        <dbReference type="ChEBI" id="CHEBI:58937"/>
    </ligand>
</feature>
<feature type="domain" description="Transketolase-like pyrimidine-binding" evidence="15">
    <location>
        <begin position="395"/>
        <end position="578"/>
    </location>
</feature>
<keyword evidence="6 13" id="KW-0479">Metal-binding</keyword>
<dbReference type="GeneID" id="27902394"/>
<accession>M3CIZ5</accession>
<evidence type="ECO:0000313" key="17">
    <source>
        <dbReference type="Proteomes" id="UP000016931"/>
    </source>
</evidence>